<dbReference type="GO" id="GO:0000723">
    <property type="term" value="P:telomere maintenance"/>
    <property type="evidence" value="ECO:0007669"/>
    <property type="project" value="InterPro"/>
</dbReference>
<dbReference type="GO" id="GO:0005524">
    <property type="term" value="F:ATP binding"/>
    <property type="evidence" value="ECO:0007669"/>
    <property type="project" value="UniProtKB-KW"/>
</dbReference>
<organism evidence="3 4">
    <name type="scientific">Sphaerobolus stellatus (strain SS14)</name>
    <dbReference type="NCBI Taxonomy" id="990650"/>
    <lineage>
        <taxon>Eukaryota</taxon>
        <taxon>Fungi</taxon>
        <taxon>Dikarya</taxon>
        <taxon>Basidiomycota</taxon>
        <taxon>Agaricomycotina</taxon>
        <taxon>Agaricomycetes</taxon>
        <taxon>Phallomycetidae</taxon>
        <taxon>Geastrales</taxon>
        <taxon>Sphaerobolaceae</taxon>
        <taxon>Sphaerobolus</taxon>
    </lineage>
</organism>
<evidence type="ECO:0000313" key="4">
    <source>
        <dbReference type="Proteomes" id="UP000054279"/>
    </source>
</evidence>
<accession>A0A0C9URP8</accession>
<name>A0A0C9URP8_SPHS4</name>
<dbReference type="PANTHER" id="PTHR47642">
    <property type="entry name" value="ATP-DEPENDENT DNA HELICASE"/>
    <property type="match status" value="1"/>
</dbReference>
<dbReference type="GO" id="GO:0043139">
    <property type="term" value="F:5'-3' DNA helicase activity"/>
    <property type="evidence" value="ECO:0007669"/>
    <property type="project" value="UniProtKB-EC"/>
</dbReference>
<sequence length="343" mass="37964">MAGTGKSQVVRAVRALFGRIGKSEMLKLTAPTGSAAVVIGGTTYHSLLGFLYNHQDVAFGGINIITCGDFAQLAPVGGNALYDPLPSTKNNKMKLTQQKSAIGMALWHQFTTVVLLRKNMRQFSMKAEDKAYRVALENMRYKACTIKDSTLILNDKINIMGSLHFAHETNQTLTDFYSIDSLTEVQNRKQSKKQSKNTGRKSHISIHPAKQFALWNLHPDLSGHKAGILSLCIGLPVMIKKNVATELGITNGAEANVVGWKSHVHKMWGKDINILDVLFIKIKNPVIVIRLPGLPENVVPLTRLARKVKCQLPNGHIETINRDQIEVLPNFAMTDYSSQGRTR</sequence>
<dbReference type="Pfam" id="PF05970">
    <property type="entry name" value="PIF1"/>
    <property type="match status" value="1"/>
</dbReference>
<dbReference type="GO" id="GO:0016887">
    <property type="term" value="F:ATP hydrolysis activity"/>
    <property type="evidence" value="ECO:0007669"/>
    <property type="project" value="RHEA"/>
</dbReference>
<dbReference type="GO" id="GO:0006281">
    <property type="term" value="P:DNA repair"/>
    <property type="evidence" value="ECO:0007669"/>
    <property type="project" value="UniProtKB-KW"/>
</dbReference>
<reference evidence="3 4" key="1">
    <citation type="submission" date="2014-06" db="EMBL/GenBank/DDBJ databases">
        <title>Evolutionary Origins and Diversification of the Mycorrhizal Mutualists.</title>
        <authorList>
            <consortium name="DOE Joint Genome Institute"/>
            <consortium name="Mycorrhizal Genomics Consortium"/>
            <person name="Kohler A."/>
            <person name="Kuo A."/>
            <person name="Nagy L.G."/>
            <person name="Floudas D."/>
            <person name="Copeland A."/>
            <person name="Barry K.W."/>
            <person name="Cichocki N."/>
            <person name="Veneault-Fourrey C."/>
            <person name="LaButti K."/>
            <person name="Lindquist E.A."/>
            <person name="Lipzen A."/>
            <person name="Lundell T."/>
            <person name="Morin E."/>
            <person name="Murat C."/>
            <person name="Riley R."/>
            <person name="Ohm R."/>
            <person name="Sun H."/>
            <person name="Tunlid A."/>
            <person name="Henrissat B."/>
            <person name="Grigoriev I.V."/>
            <person name="Hibbett D.S."/>
            <person name="Martin F."/>
        </authorList>
    </citation>
    <scope>NUCLEOTIDE SEQUENCE [LARGE SCALE GENOMIC DNA]</scope>
    <source>
        <strain evidence="3 4">SS14</strain>
    </source>
</reference>
<feature type="domain" description="DNA helicase Pif1-like DEAD-box helicase" evidence="2">
    <location>
        <begin position="53"/>
        <end position="130"/>
    </location>
</feature>
<dbReference type="EC" id="5.6.2.3" evidence="1"/>
<keyword evidence="1" id="KW-0233">DNA recombination</keyword>
<dbReference type="Proteomes" id="UP000054279">
    <property type="component" value="Unassembled WGS sequence"/>
</dbReference>
<dbReference type="InterPro" id="IPR027417">
    <property type="entry name" value="P-loop_NTPase"/>
</dbReference>
<dbReference type="InterPro" id="IPR010285">
    <property type="entry name" value="DNA_helicase_pif1-like_DEAD"/>
</dbReference>
<keyword evidence="1" id="KW-0234">DNA repair</keyword>
<dbReference type="SUPFAM" id="SSF52540">
    <property type="entry name" value="P-loop containing nucleoside triphosphate hydrolases"/>
    <property type="match status" value="1"/>
</dbReference>
<keyword evidence="1" id="KW-0547">Nucleotide-binding</keyword>
<dbReference type="GO" id="GO:0006310">
    <property type="term" value="P:DNA recombination"/>
    <property type="evidence" value="ECO:0007669"/>
    <property type="project" value="UniProtKB-KW"/>
</dbReference>
<gene>
    <name evidence="3" type="ORF">M422DRAFT_119341</name>
</gene>
<evidence type="ECO:0000313" key="3">
    <source>
        <dbReference type="EMBL" id="KIJ28031.1"/>
    </source>
</evidence>
<comment type="similarity">
    <text evidence="1">Belongs to the helicase family.</text>
</comment>
<protein>
    <recommendedName>
        <fullName evidence="1">ATP-dependent DNA helicase</fullName>
        <ecNumber evidence="1">5.6.2.3</ecNumber>
    </recommendedName>
</protein>
<keyword evidence="1" id="KW-0227">DNA damage</keyword>
<dbReference type="OrthoDB" id="3247165at2759"/>
<keyword evidence="4" id="KW-1185">Reference proteome</keyword>
<proteinExistence type="inferred from homology"/>
<feature type="non-terminal residue" evidence="3">
    <location>
        <position position="343"/>
    </location>
</feature>
<comment type="cofactor">
    <cofactor evidence="1">
        <name>Mg(2+)</name>
        <dbReference type="ChEBI" id="CHEBI:18420"/>
    </cofactor>
</comment>
<comment type="catalytic activity">
    <reaction evidence="1">
        <text>ATP + H2O = ADP + phosphate + H(+)</text>
        <dbReference type="Rhea" id="RHEA:13065"/>
        <dbReference type="ChEBI" id="CHEBI:15377"/>
        <dbReference type="ChEBI" id="CHEBI:15378"/>
        <dbReference type="ChEBI" id="CHEBI:30616"/>
        <dbReference type="ChEBI" id="CHEBI:43474"/>
        <dbReference type="ChEBI" id="CHEBI:456216"/>
        <dbReference type="EC" id="5.6.2.3"/>
    </reaction>
</comment>
<evidence type="ECO:0000256" key="1">
    <source>
        <dbReference type="RuleBase" id="RU363044"/>
    </source>
</evidence>
<keyword evidence="1" id="KW-0067">ATP-binding</keyword>
<dbReference type="Gene3D" id="3.40.50.300">
    <property type="entry name" value="P-loop containing nucleotide triphosphate hydrolases"/>
    <property type="match status" value="1"/>
</dbReference>
<dbReference type="AlphaFoldDB" id="A0A0C9URP8"/>
<keyword evidence="1" id="KW-0347">Helicase</keyword>
<dbReference type="InterPro" id="IPR051055">
    <property type="entry name" value="PIF1_helicase"/>
</dbReference>
<evidence type="ECO:0000259" key="2">
    <source>
        <dbReference type="Pfam" id="PF05970"/>
    </source>
</evidence>
<keyword evidence="1" id="KW-0378">Hydrolase</keyword>
<dbReference type="HOGENOM" id="CLU_043173_1_0_1"/>
<dbReference type="EMBL" id="KN837317">
    <property type="protein sequence ID" value="KIJ28031.1"/>
    <property type="molecule type" value="Genomic_DNA"/>
</dbReference>